<dbReference type="Proteomes" id="UP001162800">
    <property type="component" value="Chromosome"/>
</dbReference>
<evidence type="ECO:0000256" key="2">
    <source>
        <dbReference type="SAM" id="SignalP"/>
    </source>
</evidence>
<evidence type="ECO:0000313" key="4">
    <source>
        <dbReference type="EMBL" id="UYG52078.1"/>
    </source>
</evidence>
<evidence type="ECO:0000259" key="3">
    <source>
        <dbReference type="PROSITE" id="PS50175"/>
    </source>
</evidence>
<proteinExistence type="predicted"/>
<feature type="domain" description="Peptidase A2" evidence="3">
    <location>
        <begin position="120"/>
        <end position="198"/>
    </location>
</feature>
<dbReference type="NCBIfam" id="TIGR02281">
    <property type="entry name" value="clan_AA_DTGA"/>
    <property type="match status" value="1"/>
</dbReference>
<dbReference type="Pfam" id="PF13975">
    <property type="entry name" value="gag-asp_proteas"/>
    <property type="match status" value="1"/>
</dbReference>
<organism evidence="4 5">
    <name type="scientific">Comamonas endophytica</name>
    <dbReference type="NCBI Taxonomy" id="2949090"/>
    <lineage>
        <taxon>Bacteria</taxon>
        <taxon>Pseudomonadati</taxon>
        <taxon>Pseudomonadota</taxon>
        <taxon>Betaproteobacteria</taxon>
        <taxon>Burkholderiales</taxon>
        <taxon>Comamonadaceae</taxon>
        <taxon>Comamonas</taxon>
    </lineage>
</organism>
<protein>
    <submittedName>
        <fullName evidence="4">Retroviral-like aspartic protease family protein</fullName>
    </submittedName>
</protein>
<keyword evidence="5" id="KW-1185">Reference proteome</keyword>
<dbReference type="PROSITE" id="PS50175">
    <property type="entry name" value="ASP_PROT_RETROV"/>
    <property type="match status" value="1"/>
</dbReference>
<name>A0ABY6GAK3_9BURK</name>
<accession>A0ABY6GAK3</accession>
<dbReference type="InterPro" id="IPR011969">
    <property type="entry name" value="Clan_AA_Asp_peptidase_C"/>
</dbReference>
<dbReference type="InterPro" id="IPR021109">
    <property type="entry name" value="Peptidase_aspartic_dom_sf"/>
</dbReference>
<feature type="signal peptide" evidence="2">
    <location>
        <begin position="1"/>
        <end position="22"/>
    </location>
</feature>
<dbReference type="RefSeq" id="WP_231044395.1">
    <property type="nucleotide sequence ID" value="NZ_CP106881.1"/>
</dbReference>
<dbReference type="Gene3D" id="2.40.70.10">
    <property type="entry name" value="Acid Proteases"/>
    <property type="match status" value="1"/>
</dbReference>
<evidence type="ECO:0000313" key="5">
    <source>
        <dbReference type="Proteomes" id="UP001162800"/>
    </source>
</evidence>
<keyword evidence="1" id="KW-0378">Hydrolase</keyword>
<reference evidence="4" key="1">
    <citation type="submission" date="2022-09" db="EMBL/GenBank/DDBJ databases">
        <title>The complete genome of Acidovorax sp. 5MLIR.</title>
        <authorList>
            <person name="Liu L."/>
            <person name="Yue J."/>
            <person name="Yang F."/>
            <person name="Yuan J."/>
            <person name="Li L."/>
        </authorList>
    </citation>
    <scope>NUCLEOTIDE SEQUENCE</scope>
    <source>
        <strain evidence="4">5MLIR</strain>
    </source>
</reference>
<keyword evidence="2" id="KW-0732">Signal</keyword>
<gene>
    <name evidence="4" type="ORF">M9799_02195</name>
</gene>
<dbReference type="EMBL" id="CP106881">
    <property type="protein sequence ID" value="UYG52078.1"/>
    <property type="molecule type" value="Genomic_DNA"/>
</dbReference>
<evidence type="ECO:0000256" key="1">
    <source>
        <dbReference type="ARBA" id="ARBA00022801"/>
    </source>
</evidence>
<dbReference type="InterPro" id="IPR034122">
    <property type="entry name" value="Retropepsin-like_bacterial"/>
</dbReference>
<sequence>MRPALVRACMLGLCTLPFLAGAQSVALTGILGSKALLVIDGTAPRSLAAGEGRGAVRVLEVGRDTALVEIAGRRQQLRLGEAPVQLGARSAEGEGPEQLVLFADSRGHFTEQGEINGRPMRYLVDTGASAVAIGRAEADRLGLTYLQGETVQLGTANGAVRGWRLRLDSVRVGGLQARGVDAVVVPQSMPYVLLGNSFLSGFQMTRQGDRMVLEKR</sequence>
<feature type="chain" id="PRO_5046407945" evidence="2">
    <location>
        <begin position="23"/>
        <end position="216"/>
    </location>
</feature>
<dbReference type="SUPFAM" id="SSF50630">
    <property type="entry name" value="Acid proteases"/>
    <property type="match status" value="1"/>
</dbReference>
<dbReference type="CDD" id="cd05483">
    <property type="entry name" value="retropepsin_like_bacteria"/>
    <property type="match status" value="1"/>
</dbReference>
<dbReference type="InterPro" id="IPR001995">
    <property type="entry name" value="Peptidase_A2_cat"/>
</dbReference>